<organism evidence="4 5">
    <name type="scientific">Rhizoctonia solani</name>
    <dbReference type="NCBI Taxonomy" id="456999"/>
    <lineage>
        <taxon>Eukaryota</taxon>
        <taxon>Fungi</taxon>
        <taxon>Dikarya</taxon>
        <taxon>Basidiomycota</taxon>
        <taxon>Agaricomycotina</taxon>
        <taxon>Agaricomycetes</taxon>
        <taxon>Cantharellales</taxon>
        <taxon>Ceratobasidiaceae</taxon>
        <taxon>Rhizoctonia</taxon>
    </lineage>
</organism>
<dbReference type="PANTHER" id="PTHR46411:SF3">
    <property type="entry name" value="AAA+ ATPASE DOMAIN-CONTAINING PROTEIN"/>
    <property type="match status" value="1"/>
</dbReference>
<gene>
    <name evidence="4" type="ORF">RDB_LOCUS102966</name>
</gene>
<evidence type="ECO:0000259" key="2">
    <source>
        <dbReference type="Pfam" id="PF00004"/>
    </source>
</evidence>
<feature type="domain" description="DUF7025" evidence="3">
    <location>
        <begin position="214"/>
        <end position="310"/>
    </location>
</feature>
<dbReference type="PANTHER" id="PTHR46411">
    <property type="entry name" value="FAMILY ATPASE, PUTATIVE-RELATED"/>
    <property type="match status" value="1"/>
</dbReference>
<dbReference type="EMBL" id="CAJMXA010003225">
    <property type="protein sequence ID" value="CAE6492512.1"/>
    <property type="molecule type" value="Genomic_DNA"/>
</dbReference>
<dbReference type="Pfam" id="PF00004">
    <property type="entry name" value="AAA"/>
    <property type="match status" value="1"/>
</dbReference>
<sequence length="674" mass="76875">MSTSTIKKLAAWFRHTSSTSDNGHEATPQPEKGLSQRRGEVLDRAQPALKGSPSAAIVDDFDTTAQVPSYYYLGFKTCNQFWDSKKDQWAEAYRVPLVENSPPSLADRIIAYNRKNSAEPHNNHIWIEIRNALLLDVMRPYFQGFSGFTGAVQGIDARHIYMQRKSLEALIPGPTELRELTRDKKIIYTDLQQLLKYIEQEFEEVTLELEHMKHEEDPQIRWDLLWALLTPGELLETTEPTSGLDMVFRPRTWIYSEEMMEDYSYRPAFTVQGEFPEWTGCKYTLTRIERMVMKYPGTKSMHTLAFKPLTPARQPNFAERGRKYIELAGVYHLTYESYITWNDSKTDDKHEIRGKQGISIGAKERAIGRVMIDIMSYRKFNPDLDDWDSDDFSEISPGNNPLIFDENSSDLCLLPPTVYGWSFTLKRWGQLAVEKLSPISFEPNAFTNIVLPEEDKEVIKALVEAQATPGDDSPFGDMIPGKGCGLVMLFHGNTGTGKTLTAEAISEHLRLPLYKVSSGDLGDSAQETETIETNLKKILEVIVILTTNYVRKIDKAIRSRVNLAVTYHDFKPDSRKDLWKQFLLFAKATIEDPNKPDQGYDFSQADLDKLSQWNTNGRDVKNIVQAAQTLARSVRKPLNMSHIQRIWKFHDAFETRMQAALAADGEGKKPSVSN</sequence>
<dbReference type="SUPFAM" id="SSF52540">
    <property type="entry name" value="P-loop containing nucleoside triphosphate hydrolases"/>
    <property type="match status" value="1"/>
</dbReference>
<dbReference type="Gene3D" id="3.40.50.300">
    <property type="entry name" value="P-loop containing nucleotide triphosphate hydrolases"/>
    <property type="match status" value="1"/>
</dbReference>
<evidence type="ECO:0008006" key="6">
    <source>
        <dbReference type="Google" id="ProtNLM"/>
    </source>
</evidence>
<dbReference type="GO" id="GO:0005524">
    <property type="term" value="F:ATP binding"/>
    <property type="evidence" value="ECO:0007669"/>
    <property type="project" value="InterPro"/>
</dbReference>
<dbReference type="AlphaFoldDB" id="A0A8H3HAN4"/>
<dbReference type="Proteomes" id="UP000663853">
    <property type="component" value="Unassembled WGS sequence"/>
</dbReference>
<dbReference type="InterPro" id="IPR054289">
    <property type="entry name" value="DUF7025"/>
</dbReference>
<protein>
    <recommendedName>
        <fullName evidence="6">ATPase AAA-type core domain-containing protein</fullName>
    </recommendedName>
</protein>
<proteinExistence type="predicted"/>
<reference evidence="4" key="1">
    <citation type="submission" date="2021-01" db="EMBL/GenBank/DDBJ databases">
        <authorList>
            <person name="Kaushik A."/>
        </authorList>
    </citation>
    <scope>NUCLEOTIDE SEQUENCE</scope>
    <source>
        <strain evidence="4">AG6-10EEA</strain>
    </source>
</reference>
<dbReference type="Pfam" id="PF22942">
    <property type="entry name" value="DUF7025"/>
    <property type="match status" value="1"/>
</dbReference>
<evidence type="ECO:0000256" key="1">
    <source>
        <dbReference type="SAM" id="MobiDB-lite"/>
    </source>
</evidence>
<feature type="domain" description="ATPase AAA-type core" evidence="2">
    <location>
        <begin position="488"/>
        <end position="526"/>
    </location>
</feature>
<evidence type="ECO:0000313" key="4">
    <source>
        <dbReference type="EMBL" id="CAE6492512.1"/>
    </source>
</evidence>
<feature type="region of interest" description="Disordered" evidence="1">
    <location>
        <begin position="14"/>
        <end position="38"/>
    </location>
</feature>
<comment type="caution">
    <text evidence="4">The sequence shown here is derived from an EMBL/GenBank/DDBJ whole genome shotgun (WGS) entry which is preliminary data.</text>
</comment>
<dbReference type="InterPro" id="IPR003959">
    <property type="entry name" value="ATPase_AAA_core"/>
</dbReference>
<dbReference type="InterPro" id="IPR027417">
    <property type="entry name" value="P-loop_NTPase"/>
</dbReference>
<evidence type="ECO:0000313" key="5">
    <source>
        <dbReference type="Proteomes" id="UP000663853"/>
    </source>
</evidence>
<accession>A0A8H3HAN4</accession>
<evidence type="ECO:0000259" key="3">
    <source>
        <dbReference type="Pfam" id="PF22942"/>
    </source>
</evidence>
<dbReference type="GO" id="GO:0016887">
    <property type="term" value="F:ATP hydrolysis activity"/>
    <property type="evidence" value="ECO:0007669"/>
    <property type="project" value="InterPro"/>
</dbReference>
<name>A0A8H3HAN4_9AGAM</name>